<comment type="similarity">
    <text evidence="2 6">Belongs to the acyl-CoA dehydrogenase family.</text>
</comment>
<dbReference type="AlphaFoldDB" id="A0A1G7S6L8"/>
<keyword evidence="3 6" id="KW-0285">Flavoprotein</keyword>
<dbReference type="GO" id="GO:0005737">
    <property type="term" value="C:cytoplasm"/>
    <property type="evidence" value="ECO:0007669"/>
    <property type="project" value="TreeGrafter"/>
</dbReference>
<reference evidence="12" key="1">
    <citation type="submission" date="2016-10" db="EMBL/GenBank/DDBJ databases">
        <authorList>
            <person name="Varghese N."/>
            <person name="Submissions S."/>
        </authorList>
    </citation>
    <scope>NUCLEOTIDE SEQUENCE [LARGE SCALE GENOMIC DNA]</scope>
    <source>
        <strain evidence="12">DSM 44526</strain>
    </source>
</reference>
<dbReference type="GO" id="GO:0050660">
    <property type="term" value="F:flavin adenine dinucleotide binding"/>
    <property type="evidence" value="ECO:0007669"/>
    <property type="project" value="InterPro"/>
</dbReference>
<evidence type="ECO:0000256" key="1">
    <source>
        <dbReference type="ARBA" id="ARBA00001974"/>
    </source>
</evidence>
<proteinExistence type="inferred from homology"/>
<evidence type="ECO:0000256" key="4">
    <source>
        <dbReference type="ARBA" id="ARBA00022827"/>
    </source>
</evidence>
<name>A0A1G7S6L8_9ACTN</name>
<accession>A0A1G7S6L8</accession>
<dbReference type="SUPFAM" id="SSF47203">
    <property type="entry name" value="Acyl-CoA dehydrogenase C-terminal domain-like"/>
    <property type="match status" value="1"/>
</dbReference>
<dbReference type="Pfam" id="PF00441">
    <property type="entry name" value="Acyl-CoA_dh_1"/>
    <property type="match status" value="1"/>
</dbReference>
<organism evidence="11 12">
    <name type="scientific">Klenkia brasiliensis</name>
    <dbReference type="NCBI Taxonomy" id="333142"/>
    <lineage>
        <taxon>Bacteria</taxon>
        <taxon>Bacillati</taxon>
        <taxon>Actinomycetota</taxon>
        <taxon>Actinomycetes</taxon>
        <taxon>Geodermatophilales</taxon>
        <taxon>Geodermatophilaceae</taxon>
        <taxon>Klenkia</taxon>
    </lineage>
</organism>
<keyword evidence="12" id="KW-1185">Reference proteome</keyword>
<dbReference type="InterPro" id="IPR009100">
    <property type="entry name" value="AcylCoA_DH/oxidase_NM_dom_sf"/>
</dbReference>
<dbReference type="Gene3D" id="1.20.140.10">
    <property type="entry name" value="Butyryl-CoA Dehydrogenase, subunit A, domain 3"/>
    <property type="match status" value="1"/>
</dbReference>
<dbReference type="FunFam" id="1.20.140.10:FF:000012">
    <property type="entry name" value="Acyl-CoA dehydrogenase fadE12"/>
    <property type="match status" value="1"/>
</dbReference>
<evidence type="ECO:0000259" key="10">
    <source>
        <dbReference type="Pfam" id="PF02771"/>
    </source>
</evidence>
<dbReference type="InterPro" id="IPR046373">
    <property type="entry name" value="Acyl-CoA_Oxase/DH_mid-dom_sf"/>
</dbReference>
<keyword evidence="5 6" id="KW-0560">Oxidoreductase</keyword>
<evidence type="ECO:0000313" key="11">
    <source>
        <dbReference type="EMBL" id="SDG18631.1"/>
    </source>
</evidence>
<dbReference type="PANTHER" id="PTHR48083:SF1">
    <property type="entry name" value="DEHYDROGENASE, PUTATIVE (AFU_ORTHOLOGUE AFUA_7G06510)-RELATED"/>
    <property type="match status" value="1"/>
</dbReference>
<comment type="cofactor">
    <cofactor evidence="1 6">
        <name>FAD</name>
        <dbReference type="ChEBI" id="CHEBI:57692"/>
    </cofactor>
</comment>
<dbReference type="PANTHER" id="PTHR48083">
    <property type="entry name" value="MEDIUM-CHAIN SPECIFIC ACYL-COA DEHYDROGENASE, MITOCHONDRIAL-RELATED"/>
    <property type="match status" value="1"/>
</dbReference>
<feature type="domain" description="Acyl-CoA dehydrogenase/oxidase N-terminal" evidence="10">
    <location>
        <begin position="29"/>
        <end position="139"/>
    </location>
</feature>
<dbReference type="InterPro" id="IPR050741">
    <property type="entry name" value="Acyl-CoA_dehydrogenase"/>
</dbReference>
<dbReference type="InterPro" id="IPR013786">
    <property type="entry name" value="AcylCoA_DH/ox_N"/>
</dbReference>
<dbReference type="SUPFAM" id="SSF56645">
    <property type="entry name" value="Acyl-CoA dehydrogenase NM domain-like"/>
    <property type="match status" value="1"/>
</dbReference>
<protein>
    <submittedName>
        <fullName evidence="11">Acyl-CoA dehydrogenase</fullName>
    </submittedName>
</protein>
<evidence type="ECO:0000256" key="2">
    <source>
        <dbReference type="ARBA" id="ARBA00009347"/>
    </source>
</evidence>
<feature type="domain" description="Acyl-CoA oxidase/dehydrogenase middle" evidence="9">
    <location>
        <begin position="145"/>
        <end position="240"/>
    </location>
</feature>
<evidence type="ECO:0000256" key="7">
    <source>
        <dbReference type="SAM" id="MobiDB-lite"/>
    </source>
</evidence>
<dbReference type="InterPro" id="IPR006091">
    <property type="entry name" value="Acyl-CoA_Oxase/DH_mid-dom"/>
</dbReference>
<dbReference type="FunFam" id="2.40.110.10:FF:000002">
    <property type="entry name" value="Acyl-CoA dehydrogenase fadE12"/>
    <property type="match status" value="1"/>
</dbReference>
<gene>
    <name evidence="11" type="ORF">SAMN05660324_1898</name>
</gene>
<evidence type="ECO:0000256" key="6">
    <source>
        <dbReference type="RuleBase" id="RU362125"/>
    </source>
</evidence>
<dbReference type="Proteomes" id="UP000198863">
    <property type="component" value="Unassembled WGS sequence"/>
</dbReference>
<dbReference type="Pfam" id="PF02770">
    <property type="entry name" value="Acyl-CoA_dh_M"/>
    <property type="match status" value="1"/>
</dbReference>
<dbReference type="GO" id="GO:0033539">
    <property type="term" value="P:fatty acid beta-oxidation using acyl-CoA dehydrogenase"/>
    <property type="evidence" value="ECO:0007669"/>
    <property type="project" value="TreeGrafter"/>
</dbReference>
<evidence type="ECO:0000259" key="9">
    <source>
        <dbReference type="Pfam" id="PF02770"/>
    </source>
</evidence>
<sequence length="407" mass="43477">MTTTAPATASTEPMPAPAGEAPGIPLLPSDEEQMIRESVAGIVSRYGHEYFQQCSESGEPMTKLWQDLSRAGFLGLTVPEEYGGSGAGLTQLAVVLEELSAGGCPELAMVLSQGMGAPIIARHATAEQKQRFLPGIADGTEKFVFALTEPDAGSNSHNVSTTARLDGDEWVVRGTKYYISGVDHCDHFLLVAKTGTDEVSGRGRLTLFVVDRDTPGLTRQLLKTALRAPERQFTLFFDDVRLPADSVIGEVGGGLAAVFDGLNPERVLSAVICTGVARYALDKAVRYTKERKVWGVPIAQHQAVQHPLAAAHIEVEAARTMTFRAAALFDAGLPAGETSNMSKYLSAKAGMHALDTAIQVHGGNGLADEYGLADLWSIVRLQQIAPVSNEMVLNHVAQHSLGLPRSY</sequence>
<evidence type="ECO:0000259" key="8">
    <source>
        <dbReference type="Pfam" id="PF00441"/>
    </source>
</evidence>
<dbReference type="GO" id="GO:0003995">
    <property type="term" value="F:acyl-CoA dehydrogenase activity"/>
    <property type="evidence" value="ECO:0007669"/>
    <property type="project" value="TreeGrafter"/>
</dbReference>
<feature type="region of interest" description="Disordered" evidence="7">
    <location>
        <begin position="1"/>
        <end position="27"/>
    </location>
</feature>
<dbReference type="Gene3D" id="2.40.110.10">
    <property type="entry name" value="Butyryl-CoA Dehydrogenase, subunit A, domain 2"/>
    <property type="match status" value="1"/>
</dbReference>
<dbReference type="InterPro" id="IPR036250">
    <property type="entry name" value="AcylCo_DH-like_C"/>
</dbReference>
<evidence type="ECO:0000256" key="5">
    <source>
        <dbReference type="ARBA" id="ARBA00023002"/>
    </source>
</evidence>
<evidence type="ECO:0000313" key="12">
    <source>
        <dbReference type="Proteomes" id="UP000198863"/>
    </source>
</evidence>
<dbReference type="InterPro" id="IPR009075">
    <property type="entry name" value="AcylCo_DH/oxidase_C"/>
</dbReference>
<dbReference type="InterPro" id="IPR037069">
    <property type="entry name" value="AcylCoA_DH/ox_N_sf"/>
</dbReference>
<feature type="domain" description="Acyl-CoA dehydrogenase/oxidase C-terminal" evidence="8">
    <location>
        <begin position="252"/>
        <end position="400"/>
    </location>
</feature>
<dbReference type="CDD" id="cd00567">
    <property type="entry name" value="ACAD"/>
    <property type="match status" value="1"/>
</dbReference>
<dbReference type="RefSeq" id="WP_242658265.1">
    <property type="nucleotide sequence ID" value="NZ_FNCF01000003.1"/>
</dbReference>
<keyword evidence="4 6" id="KW-0274">FAD</keyword>
<dbReference type="Gene3D" id="1.10.540.10">
    <property type="entry name" value="Acyl-CoA dehydrogenase/oxidase, N-terminal domain"/>
    <property type="match status" value="1"/>
</dbReference>
<evidence type="ECO:0000256" key="3">
    <source>
        <dbReference type="ARBA" id="ARBA00022630"/>
    </source>
</evidence>
<dbReference type="Pfam" id="PF02771">
    <property type="entry name" value="Acyl-CoA_dh_N"/>
    <property type="match status" value="1"/>
</dbReference>
<dbReference type="EMBL" id="FNCF01000003">
    <property type="protein sequence ID" value="SDG18631.1"/>
    <property type="molecule type" value="Genomic_DNA"/>
</dbReference>